<comment type="pathway">
    <text evidence="1">Amino-acid biosynthesis; L-lysine biosynthesis via AAA pathway; L-lysine from L-alpha-aminoadipate (fungal route): step 3/3.</text>
</comment>
<keyword evidence="7" id="KW-0560">Oxidoreductase</keyword>
<comment type="caution">
    <text evidence="16">The sequence shown here is derived from an EMBL/GenBank/DDBJ whole genome shotgun (WGS) entry which is preliminary data.</text>
</comment>
<evidence type="ECO:0000256" key="13">
    <source>
        <dbReference type="PIRSR" id="PIRSR018250-3"/>
    </source>
</evidence>
<feature type="binding site" evidence="13">
    <location>
        <position position="258"/>
    </location>
    <ligand>
        <name>NAD(+)</name>
        <dbReference type="ChEBI" id="CHEBI:57540"/>
    </ligand>
</feature>
<protein>
    <recommendedName>
        <fullName evidence="5">Saccharopine dehydrogenase [NAD(+), L-lysine-forming]</fullName>
        <ecNumber evidence="4">1.5.1.7</ecNumber>
    </recommendedName>
    <alternativeName>
        <fullName evidence="10">Lysine--2-oxoglutarate reductase</fullName>
    </alternativeName>
</protein>
<dbReference type="PIRSF" id="PIRSF018250">
    <property type="entry name" value="Saccharopine_DH_Lys"/>
    <property type="match status" value="1"/>
</dbReference>
<dbReference type="EMBL" id="VOBR01000002">
    <property type="protein sequence ID" value="TWP53870.1"/>
    <property type="molecule type" value="Genomic_DNA"/>
</dbReference>
<comment type="similarity">
    <text evidence="2">Belongs to the AlaDH/PNT family.</text>
</comment>
<evidence type="ECO:0000256" key="12">
    <source>
        <dbReference type="PIRSR" id="PIRSR018250-1"/>
    </source>
</evidence>
<evidence type="ECO:0000259" key="15">
    <source>
        <dbReference type="SMART" id="SM01003"/>
    </source>
</evidence>
<evidence type="ECO:0000256" key="3">
    <source>
        <dbReference type="ARBA" id="ARBA00011245"/>
    </source>
</evidence>
<feature type="binding site" evidence="13">
    <location>
        <begin position="187"/>
        <end position="188"/>
    </location>
    <ligand>
        <name>NAD(+)</name>
        <dbReference type="ChEBI" id="CHEBI:57540"/>
    </ligand>
</feature>
<dbReference type="Pfam" id="PF05222">
    <property type="entry name" value="AlaDh_PNT_N"/>
    <property type="match status" value="1"/>
</dbReference>
<dbReference type="Gene3D" id="3.40.50.720">
    <property type="entry name" value="NAD(P)-binding Rossmann-like Domain"/>
    <property type="match status" value="2"/>
</dbReference>
<evidence type="ECO:0000256" key="5">
    <source>
        <dbReference type="ARBA" id="ARBA00021221"/>
    </source>
</evidence>
<dbReference type="SUPFAM" id="SSF52283">
    <property type="entry name" value="Formate/glycerate dehydrogenase catalytic domain-like"/>
    <property type="match status" value="1"/>
</dbReference>
<evidence type="ECO:0000256" key="7">
    <source>
        <dbReference type="ARBA" id="ARBA00023002"/>
    </source>
</evidence>
<evidence type="ECO:0000256" key="1">
    <source>
        <dbReference type="ARBA" id="ARBA00004884"/>
    </source>
</evidence>
<dbReference type="InterPro" id="IPR027281">
    <property type="entry name" value="Lys1"/>
</dbReference>
<dbReference type="GO" id="GO:0019878">
    <property type="term" value="P:lysine biosynthetic process via aminoadipic acid"/>
    <property type="evidence" value="ECO:0007669"/>
    <property type="project" value="UniProtKB-UniPathway"/>
</dbReference>
<keyword evidence="8 13" id="KW-0520">NAD</keyword>
<evidence type="ECO:0000256" key="2">
    <source>
        <dbReference type="ARBA" id="ARBA00005689"/>
    </source>
</evidence>
<keyword evidence="6" id="KW-0028">Amino-acid biosynthesis</keyword>
<dbReference type="GO" id="GO:0004754">
    <property type="term" value="F:saccharopine dehydrogenase (NAD+, L-lysine-forming) activity"/>
    <property type="evidence" value="ECO:0007669"/>
    <property type="project" value="UniProtKB-EC"/>
</dbReference>
<feature type="domain" description="Alanine dehydrogenase/pyridine nucleotide transhydrogenase NAD(H)-binding" evidence="14">
    <location>
        <begin position="170"/>
        <end position="295"/>
    </location>
</feature>
<feature type="active site" description="Proton donor" evidence="12">
    <location>
        <position position="96"/>
    </location>
</feature>
<dbReference type="RefSeq" id="WP_146349466.1">
    <property type="nucleotide sequence ID" value="NZ_VOBR01000002.1"/>
</dbReference>
<evidence type="ECO:0000259" key="14">
    <source>
        <dbReference type="SMART" id="SM01002"/>
    </source>
</evidence>
<feature type="active site" description="Proton acceptor" evidence="12">
    <location>
        <position position="78"/>
    </location>
</feature>
<sequence>MTVKPALWLRHEVRSTERRTPITPADAQLLVADGFAVTVEESSQRVFPVEDYAAAGCRIVPAGAWVDAPEDAVVIGLKELPDAPAALRHRHVFFGHAYKGQPGAARLLRRFADGGGVLLDLEYLTDDSGRRLAAFGYWAGYIGAALAVLHHRGTLDTPLRPMTRQELDTLLAQESGPVSALVLGALGRCGRGAGDALVVAGIEPTRWDLEETRDLDRKALLRHDIIVNGVLTTVPVTPFLTPPDLDDPDRGTTVVCDVTCDVGSPCNVLPIYDSTTDWSHPARRLHDDPPLDIIAIDNLPSLLPEEASVAFSADLLPHLKTLGNDDSPWQRADRLFREACASST</sequence>
<dbReference type="AlphaFoldDB" id="A0A563F1N3"/>
<evidence type="ECO:0000256" key="8">
    <source>
        <dbReference type="ARBA" id="ARBA00023027"/>
    </source>
</evidence>
<dbReference type="InterPro" id="IPR036291">
    <property type="entry name" value="NAD(P)-bd_dom_sf"/>
</dbReference>
<comment type="catalytic activity">
    <reaction evidence="11">
        <text>L-saccharopine + NAD(+) + H2O = L-lysine + 2-oxoglutarate + NADH + H(+)</text>
        <dbReference type="Rhea" id="RHEA:12440"/>
        <dbReference type="ChEBI" id="CHEBI:15377"/>
        <dbReference type="ChEBI" id="CHEBI:15378"/>
        <dbReference type="ChEBI" id="CHEBI:16810"/>
        <dbReference type="ChEBI" id="CHEBI:32551"/>
        <dbReference type="ChEBI" id="CHEBI:57540"/>
        <dbReference type="ChEBI" id="CHEBI:57945"/>
        <dbReference type="ChEBI" id="CHEBI:57951"/>
        <dbReference type="EC" id="1.5.1.7"/>
    </reaction>
</comment>
<feature type="binding site" evidence="13">
    <location>
        <position position="130"/>
    </location>
    <ligand>
        <name>NAD(+)</name>
        <dbReference type="ChEBI" id="CHEBI:57540"/>
    </ligand>
</feature>
<dbReference type="UniPathway" id="UPA00033">
    <property type="reaction ID" value="UER00034"/>
</dbReference>
<feature type="binding site" evidence="13">
    <location>
        <begin position="296"/>
        <end position="299"/>
    </location>
    <ligand>
        <name>NAD(+)</name>
        <dbReference type="ChEBI" id="CHEBI:57540"/>
    </ligand>
</feature>
<dbReference type="InterPro" id="IPR051168">
    <property type="entry name" value="AASS"/>
</dbReference>
<dbReference type="GO" id="GO:0005737">
    <property type="term" value="C:cytoplasm"/>
    <property type="evidence" value="ECO:0007669"/>
    <property type="project" value="TreeGrafter"/>
</dbReference>
<gene>
    <name evidence="16" type="ORF">FKR81_03695</name>
</gene>
<proteinExistence type="inferred from homology"/>
<evidence type="ECO:0000256" key="9">
    <source>
        <dbReference type="ARBA" id="ARBA00023157"/>
    </source>
</evidence>
<feature type="domain" description="Alanine dehydrogenase/pyridine nucleotide transhydrogenase N-terminal" evidence="15">
    <location>
        <begin position="8"/>
        <end position="142"/>
    </location>
</feature>
<dbReference type="InterPro" id="IPR007698">
    <property type="entry name" value="AlaDH/PNT_NAD(H)-bd"/>
</dbReference>
<dbReference type="SUPFAM" id="SSF51735">
    <property type="entry name" value="NAD(P)-binding Rossmann-fold domains"/>
    <property type="match status" value="1"/>
</dbReference>
<feature type="binding site" evidence="13">
    <location>
        <position position="208"/>
    </location>
    <ligand>
        <name>NAD(+)</name>
        <dbReference type="ChEBI" id="CHEBI:57540"/>
    </ligand>
</feature>
<dbReference type="OrthoDB" id="502334at2"/>
<evidence type="ECO:0000256" key="11">
    <source>
        <dbReference type="ARBA" id="ARBA00047860"/>
    </source>
</evidence>
<dbReference type="EC" id="1.5.1.7" evidence="4"/>
<evidence type="ECO:0000313" key="16">
    <source>
        <dbReference type="EMBL" id="TWP53870.1"/>
    </source>
</evidence>
<dbReference type="Proteomes" id="UP000316639">
    <property type="component" value="Unassembled WGS sequence"/>
</dbReference>
<evidence type="ECO:0000256" key="10">
    <source>
        <dbReference type="ARBA" id="ARBA00033228"/>
    </source>
</evidence>
<dbReference type="SMART" id="SM01002">
    <property type="entry name" value="AlaDh_PNT_C"/>
    <property type="match status" value="1"/>
</dbReference>
<dbReference type="CDD" id="cd12188">
    <property type="entry name" value="SDH"/>
    <property type="match status" value="1"/>
</dbReference>
<evidence type="ECO:0000256" key="4">
    <source>
        <dbReference type="ARBA" id="ARBA00012847"/>
    </source>
</evidence>
<comment type="subunit">
    <text evidence="3">Monomer.</text>
</comment>
<evidence type="ECO:0000256" key="6">
    <source>
        <dbReference type="ARBA" id="ARBA00022605"/>
    </source>
</evidence>
<feature type="binding site" evidence="13">
    <location>
        <position position="212"/>
    </location>
    <ligand>
        <name>NAD(+)</name>
        <dbReference type="ChEBI" id="CHEBI:57540"/>
    </ligand>
</feature>
<keyword evidence="17" id="KW-1185">Reference proteome</keyword>
<reference evidence="16 17" key="1">
    <citation type="submission" date="2019-07" db="EMBL/GenBank/DDBJ databases">
        <title>Lentzea xizangensis sp. nov., isolated from Qinghai-Tibetan Plateau Soils.</title>
        <authorList>
            <person name="Huang J."/>
        </authorList>
    </citation>
    <scope>NUCLEOTIDE SEQUENCE [LARGE SCALE GENOMIC DNA]</scope>
    <source>
        <strain evidence="16 17">FXJ1.1311</strain>
    </source>
</reference>
<accession>A0A563F1N3</accession>
<dbReference type="SMART" id="SM01003">
    <property type="entry name" value="AlaDh_PNT_N"/>
    <property type="match status" value="1"/>
</dbReference>
<organism evidence="16 17">
    <name type="scientific">Lentzea tibetensis</name>
    <dbReference type="NCBI Taxonomy" id="2591470"/>
    <lineage>
        <taxon>Bacteria</taxon>
        <taxon>Bacillati</taxon>
        <taxon>Actinomycetota</taxon>
        <taxon>Actinomycetes</taxon>
        <taxon>Pseudonocardiales</taxon>
        <taxon>Pseudonocardiaceae</taxon>
        <taxon>Lentzea</taxon>
    </lineage>
</organism>
<name>A0A563F1N3_9PSEU</name>
<keyword evidence="9" id="KW-1015">Disulfide bond</keyword>
<dbReference type="PANTHER" id="PTHR11133:SF23">
    <property type="entry name" value="SACCHAROPINE DEHYDROGENASE [NAD(+), L-LYSINE-FORMING]"/>
    <property type="match status" value="1"/>
</dbReference>
<evidence type="ECO:0000313" key="17">
    <source>
        <dbReference type="Proteomes" id="UP000316639"/>
    </source>
</evidence>
<dbReference type="InterPro" id="IPR007886">
    <property type="entry name" value="AlaDH/PNT_N"/>
</dbReference>
<dbReference type="PANTHER" id="PTHR11133">
    <property type="entry name" value="SACCHAROPINE DEHYDROGENASE"/>
    <property type="match status" value="1"/>
</dbReference>